<organism evidence="3 4">
    <name type="scientific">Nesterenkonia alkaliphila</name>
    <dbReference type="NCBI Taxonomy" id="1463631"/>
    <lineage>
        <taxon>Bacteria</taxon>
        <taxon>Bacillati</taxon>
        <taxon>Actinomycetota</taxon>
        <taxon>Actinomycetes</taxon>
        <taxon>Micrococcales</taxon>
        <taxon>Micrococcaceae</taxon>
        <taxon>Nesterenkonia</taxon>
    </lineage>
</organism>
<feature type="region of interest" description="Disordered" evidence="1">
    <location>
        <begin position="1"/>
        <end position="25"/>
    </location>
</feature>
<name>A0A7K1UFJ2_9MICC</name>
<dbReference type="AlphaFoldDB" id="A0A7K1UFJ2"/>
<dbReference type="GO" id="GO:0005886">
    <property type="term" value="C:plasma membrane"/>
    <property type="evidence" value="ECO:0007669"/>
    <property type="project" value="TreeGrafter"/>
</dbReference>
<sequence length="290" mass="31521">MNRWTISARSPTPGPQPAGSAWPTPILPGTSCPCARSSSDAASRGAHSGMLQTVISPTGRPWLDELAAATEQFRAVIAAAEHDQEALASSVAACPGWDLRDLAVHLGRTHLWAAQILDGADPRNRPQDEPAPEEPLPAWYGRTAERIRKALAEAGPDKPCWTLVKEQRNALFWQRRQVHETVVHLWDAHHALGRSTEITPALAYDGVAEVAEVMYPRMLRAQRVQPLPKQLVLTATDLSAEPVRIGDAGETLAVRAPAGKLLLLVWQRIPCSPQYGAPEAQELISQSLVP</sequence>
<dbReference type="SUPFAM" id="SSF109854">
    <property type="entry name" value="DinB/YfiT-like putative metalloenzymes"/>
    <property type="match status" value="1"/>
</dbReference>
<proteinExistence type="predicted"/>
<dbReference type="InterPro" id="IPR017517">
    <property type="entry name" value="Maleyloyr_isom"/>
</dbReference>
<keyword evidence="3" id="KW-0413">Isomerase</keyword>
<dbReference type="EMBL" id="WRPM01000005">
    <property type="protein sequence ID" value="MVT24851.1"/>
    <property type="molecule type" value="Genomic_DNA"/>
</dbReference>
<accession>A0A7K1UFJ2</accession>
<feature type="domain" description="Mycothiol-dependent maleylpyruvate isomerase metal-binding" evidence="2">
    <location>
        <begin position="66"/>
        <end position="188"/>
    </location>
</feature>
<evidence type="ECO:0000259" key="2">
    <source>
        <dbReference type="Pfam" id="PF11716"/>
    </source>
</evidence>
<dbReference type="GO" id="GO:0016853">
    <property type="term" value="F:isomerase activity"/>
    <property type="evidence" value="ECO:0007669"/>
    <property type="project" value="UniProtKB-KW"/>
</dbReference>
<dbReference type="PANTHER" id="PTHR40758:SF1">
    <property type="entry name" value="CONSERVED PROTEIN"/>
    <property type="match status" value="1"/>
</dbReference>
<reference evidence="3 4" key="1">
    <citation type="submission" date="2019-12" db="EMBL/GenBank/DDBJ databases">
        <title>Nesterenkonia muleiensis sp. nov., a novel actinobacterium isolated from sap of Populus euphratica.</title>
        <authorList>
            <person name="Wang R."/>
        </authorList>
    </citation>
    <scope>NUCLEOTIDE SEQUENCE [LARGE SCALE GENOMIC DNA]</scope>
    <source>
        <strain evidence="3 4">F10</strain>
    </source>
</reference>
<evidence type="ECO:0000313" key="3">
    <source>
        <dbReference type="EMBL" id="MVT24851.1"/>
    </source>
</evidence>
<keyword evidence="3" id="KW-0670">Pyruvate</keyword>
<dbReference type="NCBIfam" id="TIGR03083">
    <property type="entry name" value="maleylpyruvate isomerase family mycothiol-dependent enzyme"/>
    <property type="match status" value="1"/>
</dbReference>
<protein>
    <submittedName>
        <fullName evidence="3">Maleylpyruvate isomerase family mycothiol-dependent enzyme</fullName>
    </submittedName>
</protein>
<dbReference type="Proteomes" id="UP000460157">
    <property type="component" value="Unassembled WGS sequence"/>
</dbReference>
<dbReference type="PANTHER" id="PTHR40758">
    <property type="entry name" value="CONSERVED PROTEIN"/>
    <property type="match status" value="1"/>
</dbReference>
<dbReference type="Pfam" id="PF11716">
    <property type="entry name" value="MDMPI_N"/>
    <property type="match status" value="1"/>
</dbReference>
<gene>
    <name evidence="3" type="ORF">GNZ21_00485</name>
</gene>
<evidence type="ECO:0000313" key="4">
    <source>
        <dbReference type="Proteomes" id="UP000460157"/>
    </source>
</evidence>
<dbReference type="InterPro" id="IPR034660">
    <property type="entry name" value="DinB/YfiT-like"/>
</dbReference>
<keyword evidence="4" id="KW-1185">Reference proteome</keyword>
<feature type="compositionally biased region" description="Polar residues" evidence="1">
    <location>
        <begin position="1"/>
        <end position="10"/>
    </location>
</feature>
<evidence type="ECO:0000256" key="1">
    <source>
        <dbReference type="SAM" id="MobiDB-lite"/>
    </source>
</evidence>
<dbReference type="InterPro" id="IPR024344">
    <property type="entry name" value="MDMPI_metal-binding"/>
</dbReference>
<comment type="caution">
    <text evidence="3">The sequence shown here is derived from an EMBL/GenBank/DDBJ whole genome shotgun (WGS) entry which is preliminary data.</text>
</comment>
<dbReference type="GO" id="GO:0046872">
    <property type="term" value="F:metal ion binding"/>
    <property type="evidence" value="ECO:0007669"/>
    <property type="project" value="InterPro"/>
</dbReference>